<protein>
    <recommendedName>
        <fullName evidence="1">DUF7025 domain-containing protein</fullName>
    </recommendedName>
</protein>
<accession>A0A2K0U0H5</accession>
<dbReference type="PANTHER" id="PTHR46411:SF2">
    <property type="entry name" value="AAA+ ATPASE DOMAIN-CONTAINING PROTEIN"/>
    <property type="match status" value="1"/>
</dbReference>
<dbReference type="Proteomes" id="UP000236290">
    <property type="component" value="Unassembled WGS sequence"/>
</dbReference>
<dbReference type="AlphaFoldDB" id="A0A2K0U0H5"/>
<dbReference type="OrthoDB" id="10042665at2759"/>
<dbReference type="EMBL" id="MTYI01000127">
    <property type="protein sequence ID" value="PNP51293.1"/>
    <property type="molecule type" value="Genomic_DNA"/>
</dbReference>
<feature type="domain" description="DUF7025" evidence="1">
    <location>
        <begin position="91"/>
        <end position="211"/>
    </location>
</feature>
<gene>
    <name evidence="2" type="ORF">THARTR1_08085</name>
</gene>
<organism evidence="2 3">
    <name type="scientific">Trichoderma harzianum</name>
    <name type="common">Hypocrea lixii</name>
    <dbReference type="NCBI Taxonomy" id="5544"/>
    <lineage>
        <taxon>Eukaryota</taxon>
        <taxon>Fungi</taxon>
        <taxon>Dikarya</taxon>
        <taxon>Ascomycota</taxon>
        <taxon>Pezizomycotina</taxon>
        <taxon>Sordariomycetes</taxon>
        <taxon>Hypocreomycetidae</taxon>
        <taxon>Hypocreales</taxon>
        <taxon>Hypocreaceae</taxon>
        <taxon>Trichoderma</taxon>
    </lineage>
</organism>
<reference evidence="2 3" key="1">
    <citation type="submission" date="2017-02" db="EMBL/GenBank/DDBJ databases">
        <title>Genomes of Trichoderma spp. with biocontrol activity.</title>
        <authorList>
            <person name="Gardiner D."/>
            <person name="Kazan K."/>
            <person name="Vos C."/>
            <person name="Harvey P."/>
        </authorList>
    </citation>
    <scope>NUCLEOTIDE SEQUENCE [LARGE SCALE GENOMIC DNA]</scope>
    <source>
        <strain evidence="2 3">Tr1</strain>
    </source>
</reference>
<sequence length="427" mass="49242">MPDPEPTREVIKLLSDDVIKAVKLFEKEDEEAQKKLPCLSVKKEMSAPYPWWYHHRDNRNKISNLPKPEAELIHLLTNWIDVNYRELYDRIDDQFKRGVVSAASLPFLVQPGEVLVCRDAEGIEAFLATSWLHKETTNSEMKEPREDPDWTLVSAPRSKKSDWSWEVEAWSYVYSGGFYRLMRRLVINLDVATADTEILIVDLNVFPLRFASQELREMLERRGKAFWNSRYGNYITYNDQNKNEKHAQEESYMIDWRAYKIQPFESAPNQRATPEENALIREFKVKSRFILVNPGPSEPNVYLFPRTTIGYNLQRKEWNHLKVDQIQEMPWNEKAFGNVAADVEIKELVQALMATKISADIGTDLMHKKGDALITVLHGGPGTGKPFTAEGIAELAEKRLLPVKCSKPDMAAQYLKSQFHVAGLWGA</sequence>
<evidence type="ECO:0000313" key="2">
    <source>
        <dbReference type="EMBL" id="PNP51293.1"/>
    </source>
</evidence>
<name>A0A2K0U0H5_TRIHA</name>
<dbReference type="Pfam" id="PF22942">
    <property type="entry name" value="DUF7025"/>
    <property type="match status" value="1"/>
</dbReference>
<proteinExistence type="predicted"/>
<dbReference type="PANTHER" id="PTHR46411">
    <property type="entry name" value="FAMILY ATPASE, PUTATIVE-RELATED"/>
    <property type="match status" value="1"/>
</dbReference>
<dbReference type="InterPro" id="IPR054289">
    <property type="entry name" value="DUF7025"/>
</dbReference>
<evidence type="ECO:0000313" key="3">
    <source>
        <dbReference type="Proteomes" id="UP000236290"/>
    </source>
</evidence>
<comment type="caution">
    <text evidence="2">The sequence shown here is derived from an EMBL/GenBank/DDBJ whole genome shotgun (WGS) entry which is preliminary data.</text>
</comment>
<evidence type="ECO:0000259" key="1">
    <source>
        <dbReference type="Pfam" id="PF22942"/>
    </source>
</evidence>